<feature type="domain" description="C2H2-type" evidence="9">
    <location>
        <begin position="121"/>
        <end position="149"/>
    </location>
</feature>
<dbReference type="EMBL" id="CAKXYY010000019">
    <property type="protein sequence ID" value="CAH2354858.1"/>
    <property type="molecule type" value="Genomic_DNA"/>
</dbReference>
<evidence type="ECO:0000256" key="7">
    <source>
        <dbReference type="PROSITE-ProRule" id="PRU00042"/>
    </source>
</evidence>
<feature type="compositionally biased region" description="Gly residues" evidence="8">
    <location>
        <begin position="58"/>
        <end position="68"/>
    </location>
</feature>
<dbReference type="SMART" id="SM00355">
    <property type="entry name" value="ZnF_C2H2"/>
    <property type="match status" value="2"/>
</dbReference>
<feature type="compositionally biased region" description="Low complexity" evidence="8">
    <location>
        <begin position="772"/>
        <end position="784"/>
    </location>
</feature>
<evidence type="ECO:0000256" key="3">
    <source>
        <dbReference type="ARBA" id="ARBA00022737"/>
    </source>
</evidence>
<dbReference type="InterPro" id="IPR051059">
    <property type="entry name" value="VerF-like"/>
</dbReference>
<evidence type="ECO:0000256" key="8">
    <source>
        <dbReference type="SAM" id="MobiDB-lite"/>
    </source>
</evidence>
<organism evidence="10 11">
    <name type="scientific">[Candida] railenensis</name>
    <dbReference type="NCBI Taxonomy" id="45579"/>
    <lineage>
        <taxon>Eukaryota</taxon>
        <taxon>Fungi</taxon>
        <taxon>Dikarya</taxon>
        <taxon>Ascomycota</taxon>
        <taxon>Saccharomycotina</taxon>
        <taxon>Pichiomycetes</taxon>
        <taxon>Debaryomycetaceae</taxon>
        <taxon>Kurtzmaniella</taxon>
    </lineage>
</organism>
<feature type="compositionally biased region" description="Low complexity" evidence="8">
    <location>
        <begin position="518"/>
        <end position="536"/>
    </location>
</feature>
<dbReference type="InterPro" id="IPR036236">
    <property type="entry name" value="Znf_C2H2_sf"/>
</dbReference>
<dbReference type="PROSITE" id="PS50157">
    <property type="entry name" value="ZINC_FINGER_C2H2_2"/>
    <property type="match status" value="2"/>
</dbReference>
<dbReference type="Pfam" id="PF00096">
    <property type="entry name" value="zf-C2H2"/>
    <property type="match status" value="1"/>
</dbReference>
<feature type="region of interest" description="Disordered" evidence="8">
    <location>
        <begin position="21"/>
        <end position="73"/>
    </location>
</feature>
<dbReference type="PANTHER" id="PTHR40626">
    <property type="entry name" value="MIP31509P"/>
    <property type="match status" value="1"/>
</dbReference>
<comment type="subcellular location">
    <subcellularLocation>
        <location evidence="1">Nucleus</location>
    </subcellularLocation>
</comment>
<feature type="compositionally biased region" description="Low complexity" evidence="8">
    <location>
        <begin position="41"/>
        <end position="57"/>
    </location>
</feature>
<sequence length="1375" mass="154627">MLLQVQQLHQTNMEFGIKSEPIDHQRNDNSGPGDHVVGAASNSLGSTTTSTNSESGTTSGGSPNGGGSGKKKKNIPVELTAFGTTPSGKPRLFVCQVCTRAFARLEHLRRHERSHTKEKPFCCGVCQRKFSRRDLLLRHAQKLHAGCADAITRLRRKSMKRSGSQSHDLDMDGMDMDMEDDMDEGRTPEDMKSPNGGRRAPSGPMDSVQFNLNLFNQKKYQQVGGAPPSTPNSKSTRSGSIKDATASLQRQMFDRKKLVKNRGASFSAQSGANYSIGLSEFNELYPGADNVEFSTPQMLPSSNHDESWLNNLSTIPGMTGDSTSNSTPMQASNSIRNEKHNSITSLSLGDELPPNVSHHGSFSVPMSGNHDRSDSLSSVHSFPTFDMMGMYMGPDKSLQNKMQQQLQQQQQQPLTQSVQQSQQQNPQNQNHEAPNSNPLRSNMGSLLPEHTSGGDYGYSFYDIPESMLGAAKFENFRLPMGLSTIKQEEEEELLEQGGNYNQNTQQLSQQNQFQNLFTGSQGQHTNGNTGNNNTNSRKGYHSNPNLDLNFLNDIGELTHEYDVNSKFMPNGYSFYGDNTSVSSSGVDTSSPQNSSTPQGGQYFGNGAPENCLSQNQLLNIEGTKAMSPSSQPNQKKRTSHFKPGNYNKNKLFTNNMRYMINKALGKYPISGIMTPSIPSNEKLEFYLNNFVNIFLSHFPFIHWSKLNEYEVMNMTANEELTNESARVCLPLLIATIGALLTNNKNDSEHLYEASRRTIHIYLESRKNSVDDTTPQQTGSQQQQSHVSPGLSVDDSLANPINGHKGSNGAPTNDDKKIPQSVNPLWLIQSLTLSVIYGLFSDNENNVYIVIRQLNALNSLVKTSVKSNRTVLFSIYGEDYENYLKCSGEATDSVAGGSPSKSLFSYDVHDEIKFKNNINIQSQKRIVFMIYRLTNFLLMMYNVPLTLSINDLGTLDAPNKSDEYLWNFKSFQHFQEYKQQNNSISIGELLVESSNNKIIFRDALLSITKNFNTNQPAPHLPLFEKLKNLSLFGFISIIHGIFEIKQYQEMRNVDVFILLDNLTKFVGKENGRYESLNKVQEDFEKLDYALLASFTKVSSLVNIKLVKEQSWLRNYDELSKNFNNLLMNMNNISDYDYLRIVDSCMTILKLILFKTEDAEESQQSGGVAGYNNNAVRSNSFHNLVNESLLGMTGTGDGYGKVHLSNTSTEFEKLMNLKVFFEFDNSKASIHSQMLFHIFTIFSLFSTFMIRKMHFKNSGNHIINEFQGQINEYDKELNQRFDFILRVLGKIESFLKDKYENLKLDSDFASLYLYSQNGVFTNTNYSLEKSLYILKIGELILGYMYDTNIKVCIFQKLSGSLSQLRKFMIDNEARILN</sequence>
<dbReference type="FunFam" id="3.30.160.60:FF:000145">
    <property type="entry name" value="Zinc finger protein 574"/>
    <property type="match status" value="1"/>
</dbReference>
<evidence type="ECO:0000259" key="9">
    <source>
        <dbReference type="PROSITE" id="PS50157"/>
    </source>
</evidence>
<feature type="region of interest" description="Disordered" evidence="8">
    <location>
        <begin position="767"/>
        <end position="815"/>
    </location>
</feature>
<feature type="compositionally biased region" description="Polar residues" evidence="8">
    <location>
        <begin position="430"/>
        <end position="444"/>
    </location>
</feature>
<evidence type="ECO:0000313" key="10">
    <source>
        <dbReference type="EMBL" id="CAH2354858.1"/>
    </source>
</evidence>
<dbReference type="PANTHER" id="PTHR40626:SF28">
    <property type="entry name" value="REGULATORY PROTEIN ADR1"/>
    <property type="match status" value="1"/>
</dbReference>
<protein>
    <submittedName>
        <fullName evidence="10">Transcriptional regulator Adr1p</fullName>
    </submittedName>
</protein>
<dbReference type="Gene3D" id="3.30.160.60">
    <property type="entry name" value="Classic Zinc Finger"/>
    <property type="match status" value="2"/>
</dbReference>
<keyword evidence="5" id="KW-0862">Zinc</keyword>
<dbReference type="GO" id="GO:0000981">
    <property type="term" value="F:DNA-binding transcription factor activity, RNA polymerase II-specific"/>
    <property type="evidence" value="ECO:0007669"/>
    <property type="project" value="InterPro"/>
</dbReference>
<dbReference type="GO" id="GO:0000785">
    <property type="term" value="C:chromatin"/>
    <property type="evidence" value="ECO:0007669"/>
    <property type="project" value="TreeGrafter"/>
</dbReference>
<dbReference type="Proteomes" id="UP000837801">
    <property type="component" value="Unassembled WGS sequence"/>
</dbReference>
<accession>A0A9P0W0C2</accession>
<feature type="region of interest" description="Disordered" evidence="8">
    <location>
        <begin position="345"/>
        <end position="450"/>
    </location>
</feature>
<keyword evidence="4 7" id="KW-0863">Zinc-finger</keyword>
<dbReference type="GO" id="GO:0005634">
    <property type="term" value="C:nucleus"/>
    <property type="evidence" value="ECO:0007669"/>
    <property type="project" value="UniProtKB-SubCell"/>
</dbReference>
<comment type="caution">
    <text evidence="10">The sequence shown here is derived from an EMBL/GenBank/DDBJ whole genome shotgun (WGS) entry which is preliminary data.</text>
</comment>
<dbReference type="GO" id="GO:0008270">
    <property type="term" value="F:zinc ion binding"/>
    <property type="evidence" value="ECO:0007669"/>
    <property type="project" value="UniProtKB-KW"/>
</dbReference>
<evidence type="ECO:0000256" key="4">
    <source>
        <dbReference type="ARBA" id="ARBA00022771"/>
    </source>
</evidence>
<keyword evidence="6" id="KW-0539">Nucleus</keyword>
<feature type="domain" description="C2H2-type" evidence="9">
    <location>
        <begin position="93"/>
        <end position="120"/>
    </location>
</feature>
<proteinExistence type="predicted"/>
<dbReference type="InterPro" id="IPR013087">
    <property type="entry name" value="Znf_C2H2_type"/>
</dbReference>
<feature type="compositionally biased region" description="Low complexity" evidence="8">
    <location>
        <begin position="581"/>
        <end position="590"/>
    </location>
</feature>
<gene>
    <name evidence="10" type="ORF">CLIB1423_19S01618</name>
</gene>
<feature type="region of interest" description="Disordered" evidence="8">
    <location>
        <begin position="624"/>
        <end position="646"/>
    </location>
</feature>
<keyword evidence="3" id="KW-0677">Repeat</keyword>
<dbReference type="PROSITE" id="PS00028">
    <property type="entry name" value="ZINC_FINGER_C2H2_1"/>
    <property type="match status" value="2"/>
</dbReference>
<evidence type="ECO:0000256" key="2">
    <source>
        <dbReference type="ARBA" id="ARBA00022723"/>
    </source>
</evidence>
<feature type="region of interest" description="Disordered" evidence="8">
    <location>
        <begin position="581"/>
        <end position="602"/>
    </location>
</feature>
<name>A0A9P0W0C2_9ASCO</name>
<evidence type="ECO:0000256" key="5">
    <source>
        <dbReference type="ARBA" id="ARBA00022833"/>
    </source>
</evidence>
<keyword evidence="11" id="KW-1185">Reference proteome</keyword>
<feature type="region of interest" description="Disordered" evidence="8">
    <location>
        <begin position="221"/>
        <end position="241"/>
    </location>
</feature>
<evidence type="ECO:0000256" key="6">
    <source>
        <dbReference type="ARBA" id="ARBA00023242"/>
    </source>
</evidence>
<keyword evidence="2" id="KW-0479">Metal-binding</keyword>
<evidence type="ECO:0000313" key="11">
    <source>
        <dbReference type="Proteomes" id="UP000837801"/>
    </source>
</evidence>
<reference evidence="10" key="1">
    <citation type="submission" date="2022-03" db="EMBL/GenBank/DDBJ databases">
        <authorList>
            <person name="Legras J.-L."/>
            <person name="Devillers H."/>
            <person name="Grondin C."/>
        </authorList>
    </citation>
    <scope>NUCLEOTIDE SEQUENCE</scope>
    <source>
        <strain evidence="10">CLIB 1423</strain>
    </source>
</reference>
<evidence type="ECO:0000256" key="1">
    <source>
        <dbReference type="ARBA" id="ARBA00004123"/>
    </source>
</evidence>
<dbReference type="SUPFAM" id="SSF57667">
    <property type="entry name" value="beta-beta-alpha zinc fingers"/>
    <property type="match status" value="1"/>
</dbReference>
<feature type="compositionally biased region" description="Low complexity" evidence="8">
    <location>
        <begin position="403"/>
        <end position="429"/>
    </location>
</feature>
<dbReference type="OrthoDB" id="10018191at2759"/>
<feature type="region of interest" description="Disordered" evidence="8">
    <location>
        <begin position="156"/>
        <end position="208"/>
    </location>
</feature>
<dbReference type="GO" id="GO:0000978">
    <property type="term" value="F:RNA polymerase II cis-regulatory region sequence-specific DNA binding"/>
    <property type="evidence" value="ECO:0007669"/>
    <property type="project" value="InterPro"/>
</dbReference>
<feature type="compositionally biased region" description="Acidic residues" evidence="8">
    <location>
        <begin position="171"/>
        <end position="183"/>
    </location>
</feature>
<feature type="region of interest" description="Disordered" evidence="8">
    <location>
        <begin position="518"/>
        <end position="544"/>
    </location>
</feature>